<evidence type="ECO:0000313" key="2">
    <source>
        <dbReference type="Proteomes" id="UP000005239"/>
    </source>
</evidence>
<protein>
    <submittedName>
        <fullName evidence="1">G protein-coupled receptor</fullName>
    </submittedName>
</protein>
<dbReference type="Pfam" id="PF10326">
    <property type="entry name" value="7TM_GPCR_Str"/>
    <property type="match status" value="1"/>
</dbReference>
<reference evidence="2" key="1">
    <citation type="journal article" date="2008" name="Nat. Genet.">
        <title>The Pristionchus pacificus genome provides a unique perspective on nematode lifestyle and parasitism.</title>
        <authorList>
            <person name="Dieterich C."/>
            <person name="Clifton S.W."/>
            <person name="Schuster L.N."/>
            <person name="Chinwalla A."/>
            <person name="Delehaunty K."/>
            <person name="Dinkelacker I."/>
            <person name="Fulton L."/>
            <person name="Fulton R."/>
            <person name="Godfrey J."/>
            <person name="Minx P."/>
            <person name="Mitreva M."/>
            <person name="Roeseler W."/>
            <person name="Tian H."/>
            <person name="Witte H."/>
            <person name="Yang S.P."/>
            <person name="Wilson R.K."/>
            <person name="Sommer R.J."/>
        </authorList>
    </citation>
    <scope>NUCLEOTIDE SEQUENCE [LARGE SCALE GENOMIC DNA]</scope>
    <source>
        <strain evidence="2">PS312</strain>
    </source>
</reference>
<evidence type="ECO:0000313" key="1">
    <source>
        <dbReference type="EnsemblMetazoa" id="PPA41705.1"/>
    </source>
</evidence>
<accession>A0A8R1Z392</accession>
<accession>A0A2A6CLI2</accession>
<keyword evidence="2" id="KW-1185">Reference proteome</keyword>
<dbReference type="AlphaFoldDB" id="A0A2A6CLI2"/>
<dbReference type="InterPro" id="IPR019428">
    <property type="entry name" value="7TM_GPCR_serpentine_rcpt_Str"/>
</dbReference>
<gene>
    <name evidence="1" type="primary">WBGene00280074</name>
</gene>
<reference evidence="1" key="2">
    <citation type="submission" date="2022-06" db="UniProtKB">
        <authorList>
            <consortium name="EnsemblMetazoa"/>
        </authorList>
    </citation>
    <scope>IDENTIFICATION</scope>
    <source>
        <strain evidence="1">PS312</strain>
    </source>
</reference>
<organism evidence="1 2">
    <name type="scientific">Pristionchus pacificus</name>
    <name type="common">Parasitic nematode worm</name>
    <dbReference type="NCBI Taxonomy" id="54126"/>
    <lineage>
        <taxon>Eukaryota</taxon>
        <taxon>Metazoa</taxon>
        <taxon>Ecdysozoa</taxon>
        <taxon>Nematoda</taxon>
        <taxon>Chromadorea</taxon>
        <taxon>Rhabditida</taxon>
        <taxon>Rhabditina</taxon>
        <taxon>Diplogasteromorpha</taxon>
        <taxon>Diplogasteroidea</taxon>
        <taxon>Neodiplogasteridae</taxon>
        <taxon>Pristionchus</taxon>
    </lineage>
</organism>
<name>A0A2A6CLI2_PRIPA</name>
<proteinExistence type="predicted"/>
<sequence length="334" mass="37961">MSWLVPFTQGLCIFEGGGGVLLNLYLFYLVVISKRSSTSDPVYKIAISFFSVHGFTLCAIIAVFNFGHLFREGTFVAVALNPLAQFLPMPLNSMIFRFLLVLLAMMWTLIPATSTLQLITLSHLQHWSKRQRLFVSFLFPFLCGIMTTSTVEDFIPSQAFEQTMRRISQEFYEVNSSLIVFGGTMRYPEENYDRTLTYFAVFYAIIPYSFTYAALGILIFQIQKKLRIPGIAASERTLKMQRAFFTMQLLQSALPLAILATPFTVFVGCVFTQTDLPLPIALCFTSFLWLCPAVQALVQLRYIRQAIKARSMEATTVTVSVIREPFSRTHSRTH</sequence>
<dbReference type="EnsemblMetazoa" id="PPA41705.1">
    <property type="protein sequence ID" value="PPA41705.1"/>
    <property type="gene ID" value="WBGene00280074"/>
</dbReference>
<dbReference type="PANTHER" id="PTHR22943">
    <property type="entry name" value="7-TRANSMEMBRANE DOMAIN RECEPTOR C.ELEGANS"/>
    <property type="match status" value="1"/>
</dbReference>
<dbReference type="PANTHER" id="PTHR22943:SF248">
    <property type="entry name" value="SEVEN TM RECEPTOR"/>
    <property type="match status" value="1"/>
</dbReference>
<dbReference type="Proteomes" id="UP000005239">
    <property type="component" value="Unassembled WGS sequence"/>
</dbReference>